<dbReference type="Pfam" id="PF13356">
    <property type="entry name" value="Arm-DNA-bind_3"/>
    <property type="match status" value="1"/>
</dbReference>
<dbReference type="InterPro" id="IPR002104">
    <property type="entry name" value="Integrase_catalytic"/>
</dbReference>
<protein>
    <submittedName>
        <fullName evidence="6">Integrase arm-type DNA-binding domain-containing protein</fullName>
    </submittedName>
</protein>
<evidence type="ECO:0000256" key="4">
    <source>
        <dbReference type="ARBA" id="ARBA00023172"/>
    </source>
</evidence>
<dbReference type="PROSITE" id="PS51898">
    <property type="entry name" value="TYR_RECOMBINASE"/>
    <property type="match status" value="1"/>
</dbReference>
<reference evidence="6" key="1">
    <citation type="submission" date="2023-02" db="EMBL/GenBank/DDBJ databases">
        <title>Genome sequence of Hyphococcus flavus.</title>
        <authorList>
            <person name="Rong J.-C."/>
            <person name="Zhao Q."/>
            <person name="Yi M."/>
            <person name="Wu J.-Y."/>
        </authorList>
    </citation>
    <scope>NUCLEOTIDE SEQUENCE</scope>
    <source>
        <strain evidence="6">MCCC 1K03223</strain>
    </source>
</reference>
<dbReference type="SUPFAM" id="SSF56349">
    <property type="entry name" value="DNA breaking-rejoining enzymes"/>
    <property type="match status" value="1"/>
</dbReference>
<dbReference type="InterPro" id="IPR013762">
    <property type="entry name" value="Integrase-like_cat_sf"/>
</dbReference>
<keyword evidence="7" id="KW-1185">Reference proteome</keyword>
<evidence type="ECO:0000256" key="2">
    <source>
        <dbReference type="ARBA" id="ARBA00022908"/>
    </source>
</evidence>
<keyword evidence="4" id="KW-0233">DNA recombination</keyword>
<sequence>MLTALAIKNAAPQPKAYKLFDGGGLHLIINPNGSKLWRLKYRHLGKEKLISFGPYPDVSLVKARKAREEARELIAEGLDPAEQRREARERELQTRERTFQRLVDDFLQKQEREGRAESTLKKNRWLLGMACDEFGEMPVVEIKAPVILKALRKIEARGTYETARRMKIIVGSVLRYGISCGWIDADPTPALNGALTQPPQKPRAAITDPEKLGGLLRAIDAYEGQASTRIGLQLLALLYPRPGELRQARWNEFDFSKAVWTIPAERAKTRRPHRVPLPKAAVAKLKELNALTGSGDLILPSLRSVKRPVSDATFTAALRRMGFAKEEMTAHGFRATFSTLANESGLWNPDAIERALAHVEGNAVRAAYARSEFWDERVTMAEWWAEKLMNLCNSGQR</sequence>
<dbReference type="KEGG" id="hfl:PUV54_09850"/>
<organism evidence="6 7">
    <name type="scientific">Hyphococcus flavus</name>
    <dbReference type="NCBI Taxonomy" id="1866326"/>
    <lineage>
        <taxon>Bacteria</taxon>
        <taxon>Pseudomonadati</taxon>
        <taxon>Pseudomonadota</taxon>
        <taxon>Alphaproteobacteria</taxon>
        <taxon>Parvularculales</taxon>
        <taxon>Parvularculaceae</taxon>
        <taxon>Hyphococcus</taxon>
    </lineage>
</organism>
<dbReference type="GO" id="GO:0015074">
    <property type="term" value="P:DNA integration"/>
    <property type="evidence" value="ECO:0007669"/>
    <property type="project" value="UniProtKB-KW"/>
</dbReference>
<evidence type="ECO:0000256" key="1">
    <source>
        <dbReference type="ARBA" id="ARBA00008857"/>
    </source>
</evidence>
<dbReference type="RefSeq" id="WP_274492057.1">
    <property type="nucleotide sequence ID" value="NZ_CP118166.1"/>
</dbReference>
<dbReference type="EMBL" id="CP118166">
    <property type="protein sequence ID" value="WDI30261.1"/>
    <property type="molecule type" value="Genomic_DNA"/>
</dbReference>
<gene>
    <name evidence="6" type="ORF">PUV54_09850</name>
</gene>
<evidence type="ECO:0000313" key="6">
    <source>
        <dbReference type="EMBL" id="WDI30261.1"/>
    </source>
</evidence>
<dbReference type="AlphaFoldDB" id="A0AAE9ZG70"/>
<accession>A0AAE9ZG70</accession>
<dbReference type="Proteomes" id="UP001214043">
    <property type="component" value="Chromosome"/>
</dbReference>
<proteinExistence type="inferred from homology"/>
<dbReference type="InterPro" id="IPR010998">
    <property type="entry name" value="Integrase_recombinase_N"/>
</dbReference>
<evidence type="ECO:0000256" key="3">
    <source>
        <dbReference type="ARBA" id="ARBA00023125"/>
    </source>
</evidence>
<keyword evidence="3 6" id="KW-0238">DNA-binding</keyword>
<comment type="similarity">
    <text evidence="1">Belongs to the 'phage' integrase family.</text>
</comment>
<keyword evidence="2" id="KW-0229">DNA integration</keyword>
<dbReference type="CDD" id="cd00801">
    <property type="entry name" value="INT_P4_C"/>
    <property type="match status" value="1"/>
</dbReference>
<evidence type="ECO:0000313" key="7">
    <source>
        <dbReference type="Proteomes" id="UP001214043"/>
    </source>
</evidence>
<dbReference type="Gene3D" id="1.10.443.10">
    <property type="entry name" value="Intergrase catalytic core"/>
    <property type="match status" value="1"/>
</dbReference>
<evidence type="ECO:0000259" key="5">
    <source>
        <dbReference type="PROSITE" id="PS51898"/>
    </source>
</evidence>
<name>A0AAE9ZG70_9PROT</name>
<dbReference type="InterPro" id="IPR011010">
    <property type="entry name" value="DNA_brk_join_enz"/>
</dbReference>
<dbReference type="GO" id="GO:0003677">
    <property type="term" value="F:DNA binding"/>
    <property type="evidence" value="ECO:0007669"/>
    <property type="project" value="UniProtKB-KW"/>
</dbReference>
<dbReference type="GO" id="GO:0006310">
    <property type="term" value="P:DNA recombination"/>
    <property type="evidence" value="ECO:0007669"/>
    <property type="project" value="UniProtKB-KW"/>
</dbReference>
<dbReference type="Gene3D" id="1.10.150.130">
    <property type="match status" value="1"/>
</dbReference>
<dbReference type="PANTHER" id="PTHR30629:SF2">
    <property type="entry name" value="PROPHAGE INTEGRASE INTS-RELATED"/>
    <property type="match status" value="1"/>
</dbReference>
<dbReference type="Pfam" id="PF00589">
    <property type="entry name" value="Phage_integrase"/>
    <property type="match status" value="1"/>
</dbReference>
<dbReference type="InterPro" id="IPR050808">
    <property type="entry name" value="Phage_Integrase"/>
</dbReference>
<dbReference type="InterPro" id="IPR038488">
    <property type="entry name" value="Integrase_DNA-bd_sf"/>
</dbReference>
<dbReference type="PANTHER" id="PTHR30629">
    <property type="entry name" value="PROPHAGE INTEGRASE"/>
    <property type="match status" value="1"/>
</dbReference>
<dbReference type="Gene3D" id="3.30.160.390">
    <property type="entry name" value="Integrase, DNA-binding domain"/>
    <property type="match status" value="1"/>
</dbReference>
<feature type="domain" description="Tyr recombinase" evidence="5">
    <location>
        <begin position="202"/>
        <end position="381"/>
    </location>
</feature>
<dbReference type="InterPro" id="IPR053876">
    <property type="entry name" value="Phage_int_M"/>
</dbReference>
<dbReference type="Pfam" id="PF22022">
    <property type="entry name" value="Phage_int_M"/>
    <property type="match status" value="1"/>
</dbReference>
<dbReference type="InterPro" id="IPR025166">
    <property type="entry name" value="Integrase_DNA_bind_dom"/>
</dbReference>